<evidence type="ECO:0000256" key="2">
    <source>
        <dbReference type="ARBA" id="ARBA00013184"/>
    </source>
</evidence>
<dbReference type="Pfam" id="PF08214">
    <property type="entry name" value="HAT_KAT11"/>
    <property type="match status" value="1"/>
</dbReference>
<dbReference type="GO" id="GO:0005634">
    <property type="term" value="C:nucleus"/>
    <property type="evidence" value="ECO:0007669"/>
    <property type="project" value="UniProtKB-SubCell"/>
</dbReference>
<dbReference type="PROSITE" id="PS51728">
    <property type="entry name" value="RTT109_HAT"/>
    <property type="match status" value="1"/>
</dbReference>
<keyword evidence="12" id="KW-1185">Reference proteome</keyword>
<dbReference type="EC" id="2.3.1.48" evidence="2"/>
<dbReference type="InterPro" id="IPR013178">
    <property type="entry name" value="Histone_AcTrfase_Rtt109/CBP"/>
</dbReference>
<evidence type="ECO:0000256" key="5">
    <source>
        <dbReference type="ARBA" id="ARBA00022990"/>
    </source>
</evidence>
<keyword evidence="3" id="KW-0808">Transferase</keyword>
<gene>
    <name evidence="11" type="ORF">IWW39_004564</name>
</gene>
<keyword evidence="5" id="KW-0007">Acetylation</keyword>
<dbReference type="PANTHER" id="PTHR31571">
    <property type="entry name" value="ALTERED INHERITANCE OF MITOCHONDRIA PROTEIN 6"/>
    <property type="match status" value="1"/>
</dbReference>
<organism evidence="11 12">
    <name type="scientific">Coemansia spiralis</name>
    <dbReference type="NCBI Taxonomy" id="417178"/>
    <lineage>
        <taxon>Eukaryota</taxon>
        <taxon>Fungi</taxon>
        <taxon>Fungi incertae sedis</taxon>
        <taxon>Zoopagomycota</taxon>
        <taxon>Kickxellomycotina</taxon>
        <taxon>Kickxellomycetes</taxon>
        <taxon>Kickxellales</taxon>
        <taxon>Kickxellaceae</taxon>
        <taxon>Coemansia</taxon>
    </lineage>
</organism>
<accession>A0A9W8L2J9</accession>
<keyword evidence="8" id="KW-0539">Nucleus</keyword>
<evidence type="ECO:0000256" key="10">
    <source>
        <dbReference type="SAM" id="MobiDB-lite"/>
    </source>
</evidence>
<evidence type="ECO:0000256" key="7">
    <source>
        <dbReference type="ARBA" id="ARBA00023163"/>
    </source>
</evidence>
<evidence type="ECO:0000313" key="11">
    <source>
        <dbReference type="EMBL" id="KAJ2684990.1"/>
    </source>
</evidence>
<comment type="caution">
    <text evidence="11">The sequence shown here is derived from an EMBL/GenBank/DDBJ whole genome shotgun (WGS) entry which is preliminary data.</text>
</comment>
<sequence length="428" mass="46319">MASSQESHPAQQRAPVAEYVAESLRTLPAGSSFSVRVVYTADHAVDSLTPRRPLSHFHAESTYSRRILAFVLQGGCLVAGLEAHEFTTLRIEAQGAQPPRTCVAVDCCIEKLDSSGELAGRMPMARALVAGYLRSLHRYSAALSVPSVGVHMFARAQPEYLFAKSKDNPRKRILGDLDLVKWWQSTLHHALEYGARPAPDQSKLPSVHPVANCIVPGSTMLESPWFFGKDRPSGAGLENRNASGSCAESSLSVEWRWGLPYPLSARAHDCVLQFPDDPITRLLSEAHSSAWSVSALLDMLSVSEECGSGHRTAYFSASLPLCPDIGALAGAIANCGTASQGHLSFEDYDKILVVLFDQAMDFSSTASALSSSSRLMGYLDSSFDIPFIDVETTGPATSADRTRAPKPQEPPAVNDLSTMVRKRRKVVS</sequence>
<evidence type="ECO:0000256" key="3">
    <source>
        <dbReference type="ARBA" id="ARBA00022679"/>
    </source>
</evidence>
<reference evidence="11" key="1">
    <citation type="submission" date="2022-07" db="EMBL/GenBank/DDBJ databases">
        <title>Phylogenomic reconstructions and comparative analyses of Kickxellomycotina fungi.</title>
        <authorList>
            <person name="Reynolds N.K."/>
            <person name="Stajich J.E."/>
            <person name="Barry K."/>
            <person name="Grigoriev I.V."/>
            <person name="Crous P."/>
            <person name="Smith M.E."/>
        </authorList>
    </citation>
    <scope>NUCLEOTIDE SEQUENCE</scope>
    <source>
        <strain evidence="11">CBS 109367</strain>
    </source>
</reference>
<proteinExistence type="predicted"/>
<dbReference type="PANTHER" id="PTHR31571:SF2">
    <property type="entry name" value="HISTONE ACETYLTRANSFERASE RTT109"/>
    <property type="match status" value="1"/>
</dbReference>
<evidence type="ECO:0000313" key="12">
    <source>
        <dbReference type="Proteomes" id="UP001151516"/>
    </source>
</evidence>
<comment type="subcellular location">
    <subcellularLocation>
        <location evidence="1">Nucleus</location>
    </subcellularLocation>
</comment>
<keyword evidence="7" id="KW-0804">Transcription</keyword>
<evidence type="ECO:0000256" key="9">
    <source>
        <dbReference type="ARBA" id="ARBA00048940"/>
    </source>
</evidence>
<keyword evidence="4" id="KW-0227">DNA damage</keyword>
<name>A0A9W8L2J9_9FUNG</name>
<evidence type="ECO:0000256" key="1">
    <source>
        <dbReference type="ARBA" id="ARBA00004123"/>
    </source>
</evidence>
<dbReference type="AlphaFoldDB" id="A0A9W8L2J9"/>
<dbReference type="GO" id="GO:0006974">
    <property type="term" value="P:DNA damage response"/>
    <property type="evidence" value="ECO:0007669"/>
    <property type="project" value="UniProtKB-KW"/>
</dbReference>
<dbReference type="GO" id="GO:0032931">
    <property type="term" value="F:histone H3K56 acetyltransferase activity"/>
    <property type="evidence" value="ECO:0007669"/>
    <property type="project" value="TreeGrafter"/>
</dbReference>
<dbReference type="InterPro" id="IPR016849">
    <property type="entry name" value="Rtt109"/>
</dbReference>
<evidence type="ECO:0000256" key="4">
    <source>
        <dbReference type="ARBA" id="ARBA00022763"/>
    </source>
</evidence>
<protein>
    <recommendedName>
        <fullName evidence="2">histone acetyltransferase</fullName>
        <ecNumber evidence="2">2.3.1.48</ecNumber>
    </recommendedName>
</protein>
<dbReference type="InterPro" id="IPR051236">
    <property type="entry name" value="HAT_RTT109-like"/>
</dbReference>
<dbReference type="Proteomes" id="UP001151516">
    <property type="component" value="Unassembled WGS sequence"/>
</dbReference>
<dbReference type="EMBL" id="JANBTX010000176">
    <property type="protein sequence ID" value="KAJ2684990.1"/>
    <property type="molecule type" value="Genomic_DNA"/>
</dbReference>
<dbReference type="OrthoDB" id="3361892at2759"/>
<keyword evidence="6" id="KW-0805">Transcription regulation</keyword>
<evidence type="ECO:0000256" key="8">
    <source>
        <dbReference type="ARBA" id="ARBA00023242"/>
    </source>
</evidence>
<feature type="region of interest" description="Disordered" evidence="10">
    <location>
        <begin position="394"/>
        <end position="428"/>
    </location>
</feature>
<dbReference type="SMART" id="SM01250">
    <property type="entry name" value="KAT11"/>
    <property type="match status" value="1"/>
</dbReference>
<evidence type="ECO:0000256" key="6">
    <source>
        <dbReference type="ARBA" id="ARBA00023015"/>
    </source>
</evidence>
<dbReference type="GO" id="GO:0006355">
    <property type="term" value="P:regulation of DNA-templated transcription"/>
    <property type="evidence" value="ECO:0007669"/>
    <property type="project" value="InterPro"/>
</dbReference>
<comment type="catalytic activity">
    <reaction evidence="9">
        <text>L-lysyl-[histone] + acetyl-CoA = N(6)-acetyl-L-lysyl-[histone] + CoA + H(+)</text>
        <dbReference type="Rhea" id="RHEA:21992"/>
        <dbReference type="Rhea" id="RHEA-COMP:9845"/>
        <dbReference type="Rhea" id="RHEA-COMP:11338"/>
        <dbReference type="ChEBI" id="CHEBI:15378"/>
        <dbReference type="ChEBI" id="CHEBI:29969"/>
        <dbReference type="ChEBI" id="CHEBI:57287"/>
        <dbReference type="ChEBI" id="CHEBI:57288"/>
        <dbReference type="ChEBI" id="CHEBI:61930"/>
        <dbReference type="EC" id="2.3.1.48"/>
    </reaction>
    <physiologicalReaction direction="left-to-right" evidence="9">
        <dbReference type="Rhea" id="RHEA:21993"/>
    </physiologicalReaction>
</comment>